<comment type="caution">
    <text evidence="1">The sequence shown here is derived from an EMBL/GenBank/DDBJ whole genome shotgun (WGS) entry which is preliminary data.</text>
</comment>
<dbReference type="InterPro" id="IPR021607">
    <property type="entry name" value="DUF3224"/>
</dbReference>
<dbReference type="InterPro" id="IPR023159">
    <property type="entry name" value="SO1590-like_sf"/>
</dbReference>
<organism evidence="1 2">
    <name type="scientific">Cutaneotrichosporon spelunceum</name>
    <dbReference type="NCBI Taxonomy" id="1672016"/>
    <lineage>
        <taxon>Eukaryota</taxon>
        <taxon>Fungi</taxon>
        <taxon>Dikarya</taxon>
        <taxon>Basidiomycota</taxon>
        <taxon>Agaricomycotina</taxon>
        <taxon>Tremellomycetes</taxon>
        <taxon>Trichosporonales</taxon>
        <taxon>Trichosporonaceae</taxon>
        <taxon>Cutaneotrichosporon</taxon>
    </lineage>
</organism>
<reference evidence="1" key="1">
    <citation type="journal article" date="2023" name="BMC Genomics">
        <title>Chromosome-level genome assemblies of Cutaneotrichosporon spp. (Trichosporonales, Basidiomycota) reveal imbalanced evolution between nucleotide sequences and chromosome synteny.</title>
        <authorList>
            <person name="Kobayashi Y."/>
            <person name="Kayamori A."/>
            <person name="Aoki K."/>
            <person name="Shiwa Y."/>
            <person name="Matsutani M."/>
            <person name="Fujita N."/>
            <person name="Sugita T."/>
            <person name="Iwasaki W."/>
            <person name="Tanaka N."/>
            <person name="Takashima M."/>
        </authorList>
    </citation>
    <scope>NUCLEOTIDE SEQUENCE</scope>
    <source>
        <strain evidence="1">HIS016</strain>
    </source>
</reference>
<dbReference type="SUPFAM" id="SSF159238">
    <property type="entry name" value="SO1590-like"/>
    <property type="match status" value="1"/>
</dbReference>
<protein>
    <recommendedName>
        <fullName evidence="3">DUF3224 domain-containing protein</fullName>
    </recommendedName>
</protein>
<dbReference type="EMBL" id="BTCM01000008">
    <property type="protein sequence ID" value="GMK59540.1"/>
    <property type="molecule type" value="Genomic_DNA"/>
</dbReference>
<dbReference type="AlphaFoldDB" id="A0AAD3YDS9"/>
<evidence type="ECO:0000313" key="2">
    <source>
        <dbReference type="Proteomes" id="UP001222932"/>
    </source>
</evidence>
<dbReference type="Proteomes" id="UP001222932">
    <property type="component" value="Unassembled WGS sequence"/>
</dbReference>
<dbReference type="Gene3D" id="2.40.350.10">
    <property type="entry name" value="SO1590-like"/>
    <property type="match status" value="1"/>
</dbReference>
<reference evidence="1" key="2">
    <citation type="submission" date="2023-06" db="EMBL/GenBank/DDBJ databases">
        <authorList>
            <person name="Kobayashi Y."/>
            <person name="Kayamori A."/>
            <person name="Aoki K."/>
            <person name="Shiwa Y."/>
            <person name="Fujita N."/>
            <person name="Sugita T."/>
            <person name="Iwasaki W."/>
            <person name="Tanaka N."/>
            <person name="Takashima M."/>
        </authorList>
    </citation>
    <scope>NUCLEOTIDE SEQUENCE</scope>
    <source>
        <strain evidence="1">HIS016</strain>
    </source>
</reference>
<proteinExistence type="predicted"/>
<accession>A0AAD3YDS9</accession>
<name>A0AAD3YDS9_9TREE</name>
<evidence type="ECO:0000313" key="1">
    <source>
        <dbReference type="EMBL" id="GMK59540.1"/>
    </source>
</evidence>
<sequence length="129" mass="13795">MKVTLHLRNAITMTPLALSTDRCVMTVTKVNEFIGDARGSGASAYISTEMPDGSQRFEGHIFFTGTLLDKTGGFVIASHRGRMADTVTAQWEIVPGSGTGELAGISGAGPYLAHPPFDQGRCEMDIVFE</sequence>
<keyword evidence="2" id="KW-1185">Reference proteome</keyword>
<evidence type="ECO:0008006" key="3">
    <source>
        <dbReference type="Google" id="ProtNLM"/>
    </source>
</evidence>
<gene>
    <name evidence="1" type="ORF">CspeluHIS016_0801460</name>
</gene>
<dbReference type="Pfam" id="PF11528">
    <property type="entry name" value="DUF3224"/>
    <property type="match status" value="1"/>
</dbReference>